<protein>
    <recommendedName>
        <fullName evidence="2">IMD domain-containing protein</fullName>
    </recommendedName>
</protein>
<reference evidence="3" key="1">
    <citation type="submission" date="2025-08" db="UniProtKB">
        <authorList>
            <consortium name="Ensembl"/>
        </authorList>
    </citation>
    <scope>IDENTIFICATION</scope>
</reference>
<dbReference type="Ensembl" id="ENSOSIT00000004338.1">
    <property type="protein sequence ID" value="ENSOSIP00000004052.1"/>
    <property type="gene ID" value="ENSOSIG00000002735.1"/>
</dbReference>
<reference evidence="3" key="2">
    <citation type="submission" date="2025-09" db="UniProtKB">
        <authorList>
            <consortium name="Ensembl"/>
        </authorList>
    </citation>
    <scope>IDENTIFICATION</scope>
</reference>
<dbReference type="Pfam" id="PF08397">
    <property type="entry name" value="IMD"/>
    <property type="match status" value="1"/>
</dbReference>
<evidence type="ECO:0000313" key="4">
    <source>
        <dbReference type="Proteomes" id="UP000694383"/>
    </source>
</evidence>
<dbReference type="PROSITE" id="PS51338">
    <property type="entry name" value="IMD"/>
    <property type="match status" value="1"/>
</dbReference>
<dbReference type="PANTHER" id="PTHR15708:SF8">
    <property type="entry name" value="PROTEIN MTSS 2"/>
    <property type="match status" value="1"/>
</dbReference>
<sequence length="106" mass="12339">MVRRFHVLFSFQSSYPVWEDFSAKATKLHAQLRTTILAAVAFLDAFQKVADMATNSRGKSVFPWFLFFFLKVSLRKSWIWFLSVTGSLLIMMMLFLKQIAKTCVVF</sequence>
<dbReference type="GO" id="GO:0015629">
    <property type="term" value="C:actin cytoskeleton"/>
    <property type="evidence" value="ECO:0007669"/>
    <property type="project" value="TreeGrafter"/>
</dbReference>
<keyword evidence="1" id="KW-1133">Transmembrane helix</keyword>
<dbReference type="InterPro" id="IPR013606">
    <property type="entry name" value="I-BAR_dom"/>
</dbReference>
<dbReference type="InterPro" id="IPR030127">
    <property type="entry name" value="MTSS1/MTSS2"/>
</dbReference>
<name>A0A8C8DGK1_9TELE</name>
<feature type="domain" description="IMD" evidence="2">
    <location>
        <begin position="1"/>
        <end position="60"/>
    </location>
</feature>
<dbReference type="GO" id="GO:0005543">
    <property type="term" value="F:phospholipid binding"/>
    <property type="evidence" value="ECO:0007669"/>
    <property type="project" value="TreeGrafter"/>
</dbReference>
<keyword evidence="1" id="KW-0472">Membrane</keyword>
<dbReference type="GO" id="GO:0009898">
    <property type="term" value="C:cytoplasmic side of plasma membrane"/>
    <property type="evidence" value="ECO:0007669"/>
    <property type="project" value="TreeGrafter"/>
</dbReference>
<evidence type="ECO:0000313" key="3">
    <source>
        <dbReference type="Ensembl" id="ENSOSIP00000004052.1"/>
    </source>
</evidence>
<dbReference type="InterPro" id="IPR027267">
    <property type="entry name" value="AH/BAR_dom_sf"/>
</dbReference>
<dbReference type="GO" id="GO:0030031">
    <property type="term" value="P:cell projection assembly"/>
    <property type="evidence" value="ECO:0007669"/>
    <property type="project" value="TreeGrafter"/>
</dbReference>
<dbReference type="SUPFAM" id="SSF103657">
    <property type="entry name" value="BAR/IMD domain-like"/>
    <property type="match status" value="1"/>
</dbReference>
<accession>A0A8C8DGK1</accession>
<organism evidence="3 4">
    <name type="scientific">Oryzias sinensis</name>
    <name type="common">Chinese medaka</name>
    <dbReference type="NCBI Taxonomy" id="183150"/>
    <lineage>
        <taxon>Eukaryota</taxon>
        <taxon>Metazoa</taxon>
        <taxon>Chordata</taxon>
        <taxon>Craniata</taxon>
        <taxon>Vertebrata</taxon>
        <taxon>Euteleostomi</taxon>
        <taxon>Actinopterygii</taxon>
        <taxon>Neopterygii</taxon>
        <taxon>Teleostei</taxon>
        <taxon>Neoteleostei</taxon>
        <taxon>Acanthomorphata</taxon>
        <taxon>Ovalentaria</taxon>
        <taxon>Atherinomorphae</taxon>
        <taxon>Beloniformes</taxon>
        <taxon>Adrianichthyidae</taxon>
        <taxon>Oryziinae</taxon>
        <taxon>Oryzias</taxon>
    </lineage>
</organism>
<dbReference type="Proteomes" id="UP000694383">
    <property type="component" value="Unplaced"/>
</dbReference>
<dbReference type="GeneTree" id="ENSGT00950000183156"/>
<dbReference type="GO" id="GO:0003779">
    <property type="term" value="F:actin binding"/>
    <property type="evidence" value="ECO:0007669"/>
    <property type="project" value="InterPro"/>
</dbReference>
<feature type="transmembrane region" description="Helical" evidence="1">
    <location>
        <begin position="78"/>
        <end position="96"/>
    </location>
</feature>
<proteinExistence type="predicted"/>
<evidence type="ECO:0000256" key="1">
    <source>
        <dbReference type="SAM" id="Phobius"/>
    </source>
</evidence>
<keyword evidence="4" id="KW-1185">Reference proteome</keyword>
<dbReference type="PANTHER" id="PTHR15708">
    <property type="entry name" value="ACTIN BUNDLING/MISSING IN METASTASIS-RELATED"/>
    <property type="match status" value="1"/>
</dbReference>
<dbReference type="GO" id="GO:0007009">
    <property type="term" value="P:plasma membrane organization"/>
    <property type="evidence" value="ECO:0007669"/>
    <property type="project" value="InterPro"/>
</dbReference>
<evidence type="ECO:0000259" key="2">
    <source>
        <dbReference type="PROSITE" id="PS51338"/>
    </source>
</evidence>
<dbReference type="AlphaFoldDB" id="A0A8C8DGK1"/>
<dbReference type="Gene3D" id="1.20.1270.60">
    <property type="entry name" value="Arfaptin homology (AH) domain/BAR domain"/>
    <property type="match status" value="1"/>
</dbReference>
<keyword evidence="1" id="KW-0812">Transmembrane</keyword>